<dbReference type="GO" id="GO:0016791">
    <property type="term" value="F:phosphatase activity"/>
    <property type="evidence" value="ECO:0007669"/>
    <property type="project" value="TreeGrafter"/>
</dbReference>
<dbReference type="AlphaFoldDB" id="A0AAP5H0E4"/>
<dbReference type="Proteomes" id="UP001254832">
    <property type="component" value="Unassembled WGS sequence"/>
</dbReference>
<dbReference type="InterPro" id="IPR023214">
    <property type="entry name" value="HAD_sf"/>
</dbReference>
<dbReference type="PANTHER" id="PTHR10000">
    <property type="entry name" value="PHOSPHOSERINE PHOSPHATASE"/>
    <property type="match status" value="1"/>
</dbReference>
<comment type="caution">
    <text evidence="1">The sequence shown here is derived from an EMBL/GenBank/DDBJ whole genome shotgun (WGS) entry which is preliminary data.</text>
</comment>
<dbReference type="SFLD" id="SFLDS00003">
    <property type="entry name" value="Haloacid_Dehalogenase"/>
    <property type="match status" value="1"/>
</dbReference>
<dbReference type="GO" id="GO:0005829">
    <property type="term" value="C:cytosol"/>
    <property type="evidence" value="ECO:0007669"/>
    <property type="project" value="TreeGrafter"/>
</dbReference>
<dbReference type="NCBIfam" id="TIGR00099">
    <property type="entry name" value="Cof-subfamily"/>
    <property type="match status" value="1"/>
</dbReference>
<dbReference type="InterPro" id="IPR006379">
    <property type="entry name" value="HAD-SF_hydro_IIB"/>
</dbReference>
<evidence type="ECO:0000313" key="1">
    <source>
        <dbReference type="EMBL" id="MDR6721844.1"/>
    </source>
</evidence>
<dbReference type="SFLD" id="SFLDG01140">
    <property type="entry name" value="C2.B:_Phosphomannomutase_and_P"/>
    <property type="match status" value="1"/>
</dbReference>
<dbReference type="GO" id="GO:0000287">
    <property type="term" value="F:magnesium ion binding"/>
    <property type="evidence" value="ECO:0007669"/>
    <property type="project" value="TreeGrafter"/>
</dbReference>
<dbReference type="EMBL" id="JAVDTR010000001">
    <property type="protein sequence ID" value="MDR6721844.1"/>
    <property type="molecule type" value="Genomic_DNA"/>
</dbReference>
<reference evidence="1" key="1">
    <citation type="submission" date="2023-07" db="EMBL/GenBank/DDBJ databases">
        <title>Sorghum-associated microbial communities from plants grown in Nebraska, USA.</title>
        <authorList>
            <person name="Schachtman D."/>
        </authorList>
    </citation>
    <scope>NUCLEOTIDE SEQUENCE</scope>
    <source>
        <strain evidence="1">BE80</strain>
    </source>
</reference>
<dbReference type="SUPFAM" id="SSF56784">
    <property type="entry name" value="HAD-like"/>
    <property type="match status" value="1"/>
</dbReference>
<sequence length="286" mass="31646">MSQDQQRKIIFIDIDGTLVTDDGSVPESAQAACRLARENGHLLFLCTGRSKAEIYDEIWDLGFDGLIGAGGGYVEVDGETLYHKKVLPEDVLDMVDFFIEHGINFYLESNSALYASPDLKPHLERLLHGDVENNPAARQQMEASPHPFITQLTYGENDWNKEDVNKVCFLESKVPFATIKQRFEGKFQAIQCTVPIFGEDSGELMLPGIHKAVAIADVLHHLGLPVEHTIGIGDGMNDVEMLEFCRLGIAMGNAKPGLKEIADDITDDLENDGLYKSFVKHGLISV</sequence>
<accession>A0AAP5H0E4</accession>
<proteinExistence type="predicted"/>
<protein>
    <submittedName>
        <fullName evidence="1">Cof subfamily protein (Haloacid dehalogenase superfamily)</fullName>
    </submittedName>
</protein>
<dbReference type="InterPro" id="IPR036412">
    <property type="entry name" value="HAD-like_sf"/>
</dbReference>
<dbReference type="RefSeq" id="WP_310136062.1">
    <property type="nucleotide sequence ID" value="NZ_JAVDTR010000001.1"/>
</dbReference>
<dbReference type="Gene3D" id="3.40.50.1000">
    <property type="entry name" value="HAD superfamily/HAD-like"/>
    <property type="match status" value="1"/>
</dbReference>
<organism evidence="1 2">
    <name type="scientific">Paenibacillus amylolyticus</name>
    <dbReference type="NCBI Taxonomy" id="1451"/>
    <lineage>
        <taxon>Bacteria</taxon>
        <taxon>Bacillati</taxon>
        <taxon>Bacillota</taxon>
        <taxon>Bacilli</taxon>
        <taxon>Bacillales</taxon>
        <taxon>Paenibacillaceae</taxon>
        <taxon>Paenibacillus</taxon>
    </lineage>
</organism>
<name>A0AAP5H0E4_PAEAM</name>
<dbReference type="Pfam" id="PF08282">
    <property type="entry name" value="Hydrolase_3"/>
    <property type="match status" value="1"/>
</dbReference>
<gene>
    <name evidence="1" type="ORF">J2W91_000292</name>
</gene>
<dbReference type="PROSITE" id="PS01228">
    <property type="entry name" value="COF_1"/>
    <property type="match status" value="1"/>
</dbReference>
<dbReference type="Gene3D" id="3.30.1240.10">
    <property type="match status" value="1"/>
</dbReference>
<dbReference type="NCBIfam" id="TIGR01484">
    <property type="entry name" value="HAD-SF-IIB"/>
    <property type="match status" value="1"/>
</dbReference>
<dbReference type="InterPro" id="IPR000150">
    <property type="entry name" value="Cof"/>
</dbReference>
<evidence type="ECO:0000313" key="2">
    <source>
        <dbReference type="Proteomes" id="UP001254832"/>
    </source>
</evidence>
<dbReference type="PANTHER" id="PTHR10000:SF25">
    <property type="entry name" value="PHOSPHATASE YKRA-RELATED"/>
    <property type="match status" value="1"/>
</dbReference>